<dbReference type="InterPro" id="IPR001647">
    <property type="entry name" value="HTH_TetR"/>
</dbReference>
<reference evidence="6 7" key="1">
    <citation type="submission" date="2020-04" db="EMBL/GenBank/DDBJ databases">
        <title>Description of novel Gluconacetobacter.</title>
        <authorList>
            <person name="Sombolestani A."/>
        </authorList>
    </citation>
    <scope>NUCLEOTIDE SEQUENCE [LARGE SCALE GENOMIC DNA]</scope>
    <source>
        <strain evidence="6 7">LMG 7603</strain>
    </source>
</reference>
<keyword evidence="2 4" id="KW-0238">DNA-binding</keyword>
<protein>
    <submittedName>
        <fullName evidence="6">TetR family transcriptional regulator</fullName>
    </submittedName>
</protein>
<dbReference type="GO" id="GO:0000976">
    <property type="term" value="F:transcription cis-regulatory region binding"/>
    <property type="evidence" value="ECO:0007669"/>
    <property type="project" value="TreeGrafter"/>
</dbReference>
<dbReference type="SUPFAM" id="SSF46689">
    <property type="entry name" value="Homeodomain-like"/>
    <property type="match status" value="1"/>
</dbReference>
<dbReference type="AlphaFoldDB" id="A0A7W4NMQ0"/>
<feature type="domain" description="HTH tetR-type" evidence="5">
    <location>
        <begin position="14"/>
        <end position="74"/>
    </location>
</feature>
<sequence>MGKKPRTAQRRQESLSRERIIEASIEILDSDGEEGLTFRALSDRLATGPGAIYWHIDNKGELLTAACDAIIARAVDVPVVGMPPEAVIRALALGLFDTIDAHPWVGSALTRAPGQMPMVRILERIGQQIRALHVADEEEWPTACALLNYIVGVGRQNAANAQFTRARDLDRSAFLGSLATTWSQLDRNDYPFTCDVADQLQDHDDRADFLAGINLFLSGLRSST</sequence>
<dbReference type="PANTHER" id="PTHR30055">
    <property type="entry name" value="HTH-TYPE TRANSCRIPTIONAL REGULATOR RUTR"/>
    <property type="match status" value="1"/>
</dbReference>
<dbReference type="Proteomes" id="UP000550787">
    <property type="component" value="Unassembled WGS sequence"/>
</dbReference>
<proteinExistence type="predicted"/>
<evidence type="ECO:0000313" key="6">
    <source>
        <dbReference type="EMBL" id="MBB2158053.1"/>
    </source>
</evidence>
<dbReference type="EMBL" id="JABEQG010000055">
    <property type="protein sequence ID" value="MBB2158053.1"/>
    <property type="molecule type" value="Genomic_DNA"/>
</dbReference>
<keyword evidence="1" id="KW-0805">Transcription regulation</keyword>
<name>A0A7W4NMQ0_GLUDI</name>
<dbReference type="InterPro" id="IPR009057">
    <property type="entry name" value="Homeodomain-like_sf"/>
</dbReference>
<feature type="DNA-binding region" description="H-T-H motif" evidence="4">
    <location>
        <begin position="37"/>
        <end position="56"/>
    </location>
</feature>
<dbReference type="GO" id="GO:0003700">
    <property type="term" value="F:DNA-binding transcription factor activity"/>
    <property type="evidence" value="ECO:0007669"/>
    <property type="project" value="TreeGrafter"/>
</dbReference>
<dbReference type="InterPro" id="IPR036271">
    <property type="entry name" value="Tet_transcr_reg_TetR-rel_C_sf"/>
</dbReference>
<dbReference type="SUPFAM" id="SSF48498">
    <property type="entry name" value="Tetracyclin repressor-like, C-terminal domain"/>
    <property type="match status" value="1"/>
</dbReference>
<evidence type="ECO:0000259" key="5">
    <source>
        <dbReference type="PROSITE" id="PS50977"/>
    </source>
</evidence>
<accession>A0A7W4NMQ0</accession>
<comment type="caution">
    <text evidence="6">The sequence shown here is derived from an EMBL/GenBank/DDBJ whole genome shotgun (WGS) entry which is preliminary data.</text>
</comment>
<keyword evidence="3" id="KW-0804">Transcription</keyword>
<dbReference type="InterPro" id="IPR050109">
    <property type="entry name" value="HTH-type_TetR-like_transc_reg"/>
</dbReference>
<evidence type="ECO:0000313" key="7">
    <source>
        <dbReference type="Proteomes" id="UP000550787"/>
    </source>
</evidence>
<dbReference type="Gene3D" id="1.10.357.10">
    <property type="entry name" value="Tetracycline Repressor, domain 2"/>
    <property type="match status" value="1"/>
</dbReference>
<organism evidence="6 7">
    <name type="scientific">Gluconacetobacter diazotrophicus</name>
    <name type="common">Acetobacter diazotrophicus</name>
    <dbReference type="NCBI Taxonomy" id="33996"/>
    <lineage>
        <taxon>Bacteria</taxon>
        <taxon>Pseudomonadati</taxon>
        <taxon>Pseudomonadota</taxon>
        <taxon>Alphaproteobacteria</taxon>
        <taxon>Acetobacterales</taxon>
        <taxon>Acetobacteraceae</taxon>
        <taxon>Gluconacetobacter</taxon>
    </lineage>
</organism>
<dbReference type="Gene3D" id="1.10.10.60">
    <property type="entry name" value="Homeodomain-like"/>
    <property type="match status" value="1"/>
</dbReference>
<evidence type="ECO:0000256" key="2">
    <source>
        <dbReference type="ARBA" id="ARBA00023125"/>
    </source>
</evidence>
<dbReference type="PROSITE" id="PS50977">
    <property type="entry name" value="HTH_TETR_2"/>
    <property type="match status" value="1"/>
</dbReference>
<gene>
    <name evidence="6" type="ORF">HLH33_17425</name>
</gene>
<dbReference type="PANTHER" id="PTHR30055:SF151">
    <property type="entry name" value="TRANSCRIPTIONAL REGULATORY PROTEIN"/>
    <property type="match status" value="1"/>
</dbReference>
<dbReference type="Pfam" id="PF00440">
    <property type="entry name" value="TetR_N"/>
    <property type="match status" value="1"/>
</dbReference>
<evidence type="ECO:0000256" key="3">
    <source>
        <dbReference type="ARBA" id="ARBA00023163"/>
    </source>
</evidence>
<evidence type="ECO:0000256" key="1">
    <source>
        <dbReference type="ARBA" id="ARBA00023015"/>
    </source>
</evidence>
<evidence type="ECO:0000256" key="4">
    <source>
        <dbReference type="PROSITE-ProRule" id="PRU00335"/>
    </source>
</evidence>